<dbReference type="KEGG" id="fcy:FRACYDRAFT_233354"/>
<dbReference type="OrthoDB" id="75169at2759"/>
<feature type="compositionally biased region" description="Acidic residues" evidence="1">
    <location>
        <begin position="179"/>
        <end position="193"/>
    </location>
</feature>
<reference evidence="2 3" key="1">
    <citation type="submission" date="2016-09" db="EMBL/GenBank/DDBJ databases">
        <title>Extensive genetic diversity and differential bi-allelic expression allows diatom success in the polar Southern Ocean.</title>
        <authorList>
            <consortium name="DOE Joint Genome Institute"/>
            <person name="Mock T."/>
            <person name="Otillar R.P."/>
            <person name="Strauss J."/>
            <person name="Dupont C."/>
            <person name="Frickenhaus S."/>
            <person name="Maumus F."/>
            <person name="Mcmullan M."/>
            <person name="Sanges R."/>
            <person name="Schmutz J."/>
            <person name="Toseland A."/>
            <person name="Valas R."/>
            <person name="Veluchamy A."/>
            <person name="Ward B.J."/>
            <person name="Allen A."/>
            <person name="Barry K."/>
            <person name="Falciatore A."/>
            <person name="Ferrante M."/>
            <person name="Fortunato A.E."/>
            <person name="Gloeckner G."/>
            <person name="Gruber A."/>
            <person name="Hipkin R."/>
            <person name="Janech M."/>
            <person name="Kroth P."/>
            <person name="Leese F."/>
            <person name="Lindquist E."/>
            <person name="Lyon B.R."/>
            <person name="Martin J."/>
            <person name="Mayer C."/>
            <person name="Parker M."/>
            <person name="Quesneville H."/>
            <person name="Raymond J."/>
            <person name="Uhlig C."/>
            <person name="Valentin K.U."/>
            <person name="Worden A.Z."/>
            <person name="Armbrust E.V."/>
            <person name="Bowler C."/>
            <person name="Green B."/>
            <person name="Moulton V."/>
            <person name="Van Oosterhout C."/>
            <person name="Grigoriev I."/>
        </authorList>
    </citation>
    <scope>NUCLEOTIDE SEQUENCE [LARGE SCALE GENOMIC DNA]</scope>
    <source>
        <strain evidence="2 3">CCMP1102</strain>
    </source>
</reference>
<name>A0A1E7FYH5_9STRA</name>
<dbReference type="EMBL" id="KV784353">
    <property type="protein sequence ID" value="OEU23184.1"/>
    <property type="molecule type" value="Genomic_DNA"/>
</dbReference>
<keyword evidence="3" id="KW-1185">Reference proteome</keyword>
<dbReference type="AlphaFoldDB" id="A0A1E7FYH5"/>
<dbReference type="Gene3D" id="3.10.310.10">
    <property type="entry name" value="Diaminopimelate Epimerase, Chain A, domain 1"/>
    <property type="match status" value="1"/>
</dbReference>
<dbReference type="InterPro" id="IPR003719">
    <property type="entry name" value="Phenazine_PhzF-like"/>
</dbReference>
<evidence type="ECO:0008006" key="4">
    <source>
        <dbReference type="Google" id="ProtNLM"/>
    </source>
</evidence>
<evidence type="ECO:0000313" key="3">
    <source>
        <dbReference type="Proteomes" id="UP000095751"/>
    </source>
</evidence>
<dbReference type="Proteomes" id="UP000095751">
    <property type="component" value="Unassembled WGS sequence"/>
</dbReference>
<organism evidence="2 3">
    <name type="scientific">Fragilariopsis cylindrus CCMP1102</name>
    <dbReference type="NCBI Taxonomy" id="635003"/>
    <lineage>
        <taxon>Eukaryota</taxon>
        <taxon>Sar</taxon>
        <taxon>Stramenopiles</taxon>
        <taxon>Ochrophyta</taxon>
        <taxon>Bacillariophyta</taxon>
        <taxon>Bacillariophyceae</taxon>
        <taxon>Bacillariophycidae</taxon>
        <taxon>Bacillariales</taxon>
        <taxon>Bacillariaceae</taxon>
        <taxon>Fragilariopsis</taxon>
    </lineage>
</organism>
<feature type="compositionally biased region" description="Low complexity" evidence="1">
    <location>
        <begin position="349"/>
        <end position="367"/>
    </location>
</feature>
<sequence length="501" mass="54854">MTTVTTTNFVRRAMVSAARTRKSTTTATATVVKSTAVVSVEKITARVFCLGGEGGNPVTIFASQHTLPGSVQRSLAKTCQWESVILTTNDDVSSNNTAAASSSSSALPSMTFYMPSGEEVSFCAHAAIGLAMGYQQIIPRRKQKQEIININEHSSSSLVFQASMTGESFKIDVGIIDDDDNDNDKDNQTDDDVIATVDATTRSESTNPSMCRLYMTSQFQEQTLSLDGQKTLKEWSDKLNWSTFLSSSSSSSSSNDKENVNVSWRNTSIARPKTLIQLDSIEAVHRAIPPPLPTYDTTTSPSSSSLSQTPQQQQNSNASTTTTTNFAEACNIMDDSTGIYVYAPRRYPQQQKQQSNTNSTSENNRSNIYFECRQFPRSSGYQEDPATGIAAAALAASLHFDNDNDNGNDTNNACTNSIASYDIYQGTAMGRPSLIQVVDLRREENEEEEKNSDTSDSARKNKIKNINKDFRISFGLQGKVEIDDRCTIEVLCNDDDDDNGQ</sequence>
<dbReference type="GO" id="GO:0003824">
    <property type="term" value="F:catalytic activity"/>
    <property type="evidence" value="ECO:0007669"/>
    <property type="project" value="InterPro"/>
</dbReference>
<evidence type="ECO:0000256" key="1">
    <source>
        <dbReference type="SAM" id="MobiDB-lite"/>
    </source>
</evidence>
<feature type="compositionally biased region" description="Low complexity" evidence="1">
    <location>
        <begin position="294"/>
        <end position="321"/>
    </location>
</feature>
<gene>
    <name evidence="2" type="ORF">FRACYDRAFT_233354</name>
</gene>
<proteinExistence type="predicted"/>
<protein>
    <recommendedName>
        <fullName evidence="4">Diaminopimelate epimerase-like protein</fullName>
    </recommendedName>
</protein>
<dbReference type="Pfam" id="PF02567">
    <property type="entry name" value="PhzC-PhzF"/>
    <property type="match status" value="1"/>
</dbReference>
<feature type="region of interest" description="Disordered" evidence="1">
    <location>
        <begin position="179"/>
        <end position="208"/>
    </location>
</feature>
<accession>A0A1E7FYH5</accession>
<dbReference type="SUPFAM" id="SSF54506">
    <property type="entry name" value="Diaminopimelate epimerase-like"/>
    <property type="match status" value="1"/>
</dbReference>
<evidence type="ECO:0000313" key="2">
    <source>
        <dbReference type="EMBL" id="OEU23184.1"/>
    </source>
</evidence>
<feature type="region of interest" description="Disordered" evidence="1">
    <location>
        <begin position="442"/>
        <end position="462"/>
    </location>
</feature>
<feature type="region of interest" description="Disordered" evidence="1">
    <location>
        <begin position="347"/>
        <end position="367"/>
    </location>
</feature>
<feature type="region of interest" description="Disordered" evidence="1">
    <location>
        <begin position="288"/>
        <end position="321"/>
    </location>
</feature>
<dbReference type="InParanoid" id="A0A1E7FYH5"/>